<evidence type="ECO:0000313" key="4">
    <source>
        <dbReference type="Proteomes" id="UP000176377"/>
    </source>
</evidence>
<name>A0A1F6DAP9_9BACT</name>
<dbReference type="AlphaFoldDB" id="A0A1F6DAP9"/>
<protein>
    <submittedName>
        <fullName evidence="3">Uncharacterized protein</fullName>
    </submittedName>
</protein>
<keyword evidence="2" id="KW-1133">Transmembrane helix</keyword>
<keyword evidence="2" id="KW-0812">Transmembrane</keyword>
<dbReference type="EMBL" id="MFLA01000033">
    <property type="protein sequence ID" value="OGG58397.1"/>
    <property type="molecule type" value="Genomic_DNA"/>
</dbReference>
<proteinExistence type="predicted"/>
<organism evidence="3 4">
    <name type="scientific">Candidatus Kaiserbacteria bacterium RIFCSPHIGHO2_01_FULL_56_24</name>
    <dbReference type="NCBI Taxonomy" id="1798487"/>
    <lineage>
        <taxon>Bacteria</taxon>
        <taxon>Candidatus Kaiseribacteriota</taxon>
    </lineage>
</organism>
<feature type="transmembrane region" description="Helical" evidence="2">
    <location>
        <begin position="6"/>
        <end position="22"/>
    </location>
</feature>
<evidence type="ECO:0000313" key="3">
    <source>
        <dbReference type="EMBL" id="OGG58397.1"/>
    </source>
</evidence>
<keyword evidence="2" id="KW-0472">Membrane</keyword>
<evidence type="ECO:0000256" key="2">
    <source>
        <dbReference type="SAM" id="Phobius"/>
    </source>
</evidence>
<reference evidence="3 4" key="1">
    <citation type="journal article" date="2016" name="Nat. Commun.">
        <title>Thousands of microbial genomes shed light on interconnected biogeochemical processes in an aquifer system.</title>
        <authorList>
            <person name="Anantharaman K."/>
            <person name="Brown C.T."/>
            <person name="Hug L.A."/>
            <person name="Sharon I."/>
            <person name="Castelle C.J."/>
            <person name="Probst A.J."/>
            <person name="Thomas B.C."/>
            <person name="Singh A."/>
            <person name="Wilkins M.J."/>
            <person name="Karaoz U."/>
            <person name="Brodie E.L."/>
            <person name="Williams K.H."/>
            <person name="Hubbard S.S."/>
            <person name="Banfield J.F."/>
        </authorList>
    </citation>
    <scope>NUCLEOTIDE SEQUENCE [LARGE SCALE GENOMIC DNA]</scope>
</reference>
<gene>
    <name evidence="3" type="ORF">A2765_05615</name>
</gene>
<sequence length="135" mass="15261">MTLFAGIMFGLSLFGIVILFAIKRYELARGALVGGSWRGRADDFALRVKWAIMVIEWYLARTPIFVSVLVRYGVRMAALGFANLARTSEAQAHRLAEMVSHKRNFERRETRSEFLKQVSEHKNGNGKDDGPVATR</sequence>
<comment type="caution">
    <text evidence="3">The sequence shown here is derived from an EMBL/GenBank/DDBJ whole genome shotgun (WGS) entry which is preliminary data.</text>
</comment>
<evidence type="ECO:0000256" key="1">
    <source>
        <dbReference type="SAM" id="MobiDB-lite"/>
    </source>
</evidence>
<accession>A0A1F6DAP9</accession>
<feature type="region of interest" description="Disordered" evidence="1">
    <location>
        <begin position="116"/>
        <end position="135"/>
    </location>
</feature>
<dbReference type="Proteomes" id="UP000176377">
    <property type="component" value="Unassembled WGS sequence"/>
</dbReference>